<dbReference type="Proteomes" id="UP000025227">
    <property type="component" value="Unplaced"/>
</dbReference>
<proteinExistence type="predicted"/>
<keyword evidence="1" id="KW-1185">Reference proteome</keyword>
<reference evidence="2" key="1">
    <citation type="submission" date="2020-12" db="UniProtKB">
        <authorList>
            <consortium name="WormBaseParasite"/>
        </authorList>
    </citation>
    <scope>IDENTIFICATION</scope>
    <source>
        <strain evidence="2">MHco3</strain>
    </source>
</reference>
<evidence type="ECO:0000313" key="2">
    <source>
        <dbReference type="WBParaSite" id="HCON_00053085-00001"/>
    </source>
</evidence>
<evidence type="ECO:0000313" key="1">
    <source>
        <dbReference type="Proteomes" id="UP000025227"/>
    </source>
</evidence>
<name>A0A7I5E7Q9_HAECO</name>
<organism evidence="1 2">
    <name type="scientific">Haemonchus contortus</name>
    <name type="common">Barber pole worm</name>
    <dbReference type="NCBI Taxonomy" id="6289"/>
    <lineage>
        <taxon>Eukaryota</taxon>
        <taxon>Metazoa</taxon>
        <taxon>Ecdysozoa</taxon>
        <taxon>Nematoda</taxon>
        <taxon>Chromadorea</taxon>
        <taxon>Rhabditida</taxon>
        <taxon>Rhabditina</taxon>
        <taxon>Rhabditomorpha</taxon>
        <taxon>Strongyloidea</taxon>
        <taxon>Trichostrongylidae</taxon>
        <taxon>Haemonchus</taxon>
    </lineage>
</organism>
<dbReference type="WBParaSite" id="HCON_00053085-00001">
    <property type="protein sequence ID" value="HCON_00053085-00001"/>
    <property type="gene ID" value="HCON_00053085"/>
</dbReference>
<protein>
    <submittedName>
        <fullName evidence="2">Sugar ABC transporter permease</fullName>
    </submittedName>
</protein>
<dbReference type="AlphaFoldDB" id="A0A7I5E7Q9"/>
<accession>A0A7I5E7Q9</accession>
<sequence length="46" mass="5202">MLLKLVLYGNGIHIIQSLGLLITAEFRRKFVDREMVEEDAVAGTIK</sequence>